<dbReference type="eggNOG" id="ENOG502SAM6">
    <property type="taxonomic scope" value="Eukaryota"/>
</dbReference>
<dbReference type="HOGENOM" id="CLU_010790_2_1_1"/>
<feature type="region of interest" description="Disordered" evidence="1">
    <location>
        <begin position="1"/>
        <end position="49"/>
    </location>
</feature>
<gene>
    <name evidence="3" type="ORF">CC1G_10841</name>
</gene>
<feature type="compositionally biased region" description="Polar residues" evidence="1">
    <location>
        <begin position="724"/>
        <end position="738"/>
    </location>
</feature>
<dbReference type="SUPFAM" id="SSF81383">
    <property type="entry name" value="F-box domain"/>
    <property type="match status" value="1"/>
</dbReference>
<feature type="compositionally biased region" description="Low complexity" evidence="1">
    <location>
        <begin position="664"/>
        <end position="723"/>
    </location>
</feature>
<keyword evidence="4" id="KW-1185">Reference proteome</keyword>
<dbReference type="AlphaFoldDB" id="A8NHJ5"/>
<dbReference type="KEGG" id="cci:CC1G_10841"/>
<dbReference type="OMA" id="QWETRTR"/>
<name>A8NHJ5_COPC7</name>
<dbReference type="EMBL" id="AACS02000002">
    <property type="protein sequence ID" value="EAU88068.2"/>
    <property type="molecule type" value="Genomic_DNA"/>
</dbReference>
<proteinExistence type="predicted"/>
<dbReference type="Pfam" id="PF00646">
    <property type="entry name" value="F-box"/>
    <property type="match status" value="1"/>
</dbReference>
<organism evidence="3 4">
    <name type="scientific">Coprinopsis cinerea (strain Okayama-7 / 130 / ATCC MYA-4618 / FGSC 9003)</name>
    <name type="common">Inky cap fungus</name>
    <name type="synonym">Hormographiella aspergillata</name>
    <dbReference type="NCBI Taxonomy" id="240176"/>
    <lineage>
        <taxon>Eukaryota</taxon>
        <taxon>Fungi</taxon>
        <taxon>Dikarya</taxon>
        <taxon>Basidiomycota</taxon>
        <taxon>Agaricomycotina</taxon>
        <taxon>Agaricomycetes</taxon>
        <taxon>Agaricomycetidae</taxon>
        <taxon>Agaricales</taxon>
        <taxon>Agaricineae</taxon>
        <taxon>Psathyrellaceae</taxon>
        <taxon>Coprinopsis</taxon>
    </lineage>
</organism>
<feature type="region of interest" description="Disordered" evidence="1">
    <location>
        <begin position="662"/>
        <end position="780"/>
    </location>
</feature>
<evidence type="ECO:0000259" key="2">
    <source>
        <dbReference type="PROSITE" id="PS50181"/>
    </source>
</evidence>
<evidence type="ECO:0000313" key="4">
    <source>
        <dbReference type="Proteomes" id="UP000001861"/>
    </source>
</evidence>
<feature type="compositionally biased region" description="Polar residues" evidence="1">
    <location>
        <begin position="766"/>
        <end position="780"/>
    </location>
</feature>
<accession>A8NHJ5</accession>
<comment type="caution">
    <text evidence="3">The sequence shown here is derived from an EMBL/GenBank/DDBJ whole genome shotgun (WGS) entry which is preliminary data.</text>
</comment>
<feature type="domain" description="F-box" evidence="2">
    <location>
        <begin position="68"/>
        <end position="117"/>
    </location>
</feature>
<dbReference type="Proteomes" id="UP000001861">
    <property type="component" value="Unassembled WGS sequence"/>
</dbReference>
<dbReference type="PROSITE" id="PS50181">
    <property type="entry name" value="FBOX"/>
    <property type="match status" value="1"/>
</dbReference>
<dbReference type="InterPro" id="IPR036047">
    <property type="entry name" value="F-box-like_dom_sf"/>
</dbReference>
<protein>
    <recommendedName>
        <fullName evidence="2">F-box domain-containing protein</fullName>
    </recommendedName>
</protein>
<feature type="compositionally biased region" description="Pro residues" evidence="1">
    <location>
        <begin position="753"/>
        <end position="763"/>
    </location>
</feature>
<dbReference type="InParanoid" id="A8NHJ5"/>
<dbReference type="RefSeq" id="XP_001833776.2">
    <property type="nucleotide sequence ID" value="XM_001833724.2"/>
</dbReference>
<dbReference type="InterPro" id="IPR001810">
    <property type="entry name" value="F-box_dom"/>
</dbReference>
<feature type="compositionally biased region" description="Acidic residues" evidence="1">
    <location>
        <begin position="22"/>
        <end position="33"/>
    </location>
</feature>
<dbReference type="GeneID" id="6010276"/>
<sequence>MSTQIPFLFDDDDSDLTPLTDSDFDLSDNDSDFELEKPSPKRRRITKAVEKKPKEIVPKKRRGYKGALQQLWSLPLDLTYEIMGHLHPLDLLHLARTNKELRRIVMSRSSTSVWMQARSNVDAVPDCPFDMSEPQYASLLFEPYCHYCSASNVQTVIWEARIRCCKRCGPLMFLYWVNMKDIPSVLQTIVPATHEFSSGTIYPHTEKKYCLEIAVKLAEEMAKLSEEEKPTWFWQQKQDYDKRLEHAALCQQWAKGQVLRRAQKLDEARVKRTLQIIEKLAILGWTEEMSKMSSHMLTDHKHVKIPKELTERAWKKIEADMVAFMQDVRRKRLARERSRVLDSRCSLMKQMYASFVESQPLHAILPGVADFATIPQLKAVLENPDLEAPVTLADFDIGEEAMLQFVRQWREEKDNELLGILRQSSIGAQATKETLHLATTLFNCKTCNVPISYPRILVHTCNFARNSGTPDPSTIFERLKAEPWNLGGDRISFHEAAHKRAKLILKALNKEPDTTYEQLMELNPFVECFCALCYRPNGAGGVIRTLARWEHMIEHTPRYTSARNQRPYGTADQRRTAIAQGAENQELQKVRSSHDWNDYSHRSYVCMHCKLRDTRTHLEQHVKGIHSTPNPVFGTDYTYHRDARICLRAPFVSLRANLKPRVVTPSTSASGTAAASSSSAPPTTASAPASADATTTSSTTAASGANPPSADTAPTSPTTTNSPEVASSTPAPSATGEVSGTVDDASTPARSPEQPPPEAPTTPPQMSATTAQTDNPSTPS</sequence>
<evidence type="ECO:0000313" key="3">
    <source>
        <dbReference type="EMBL" id="EAU88068.2"/>
    </source>
</evidence>
<dbReference type="VEuPathDB" id="FungiDB:CC1G_10841"/>
<dbReference type="STRING" id="240176.A8NHJ5"/>
<evidence type="ECO:0000256" key="1">
    <source>
        <dbReference type="SAM" id="MobiDB-lite"/>
    </source>
</evidence>
<dbReference type="OrthoDB" id="2322499at2759"/>
<reference evidence="3 4" key="1">
    <citation type="journal article" date="2010" name="Proc. Natl. Acad. Sci. U.S.A.">
        <title>Insights into evolution of multicellular fungi from the assembled chromosomes of the mushroom Coprinopsis cinerea (Coprinus cinereus).</title>
        <authorList>
            <person name="Stajich J.E."/>
            <person name="Wilke S.K."/>
            <person name="Ahren D."/>
            <person name="Au C.H."/>
            <person name="Birren B.W."/>
            <person name="Borodovsky M."/>
            <person name="Burns C."/>
            <person name="Canback B."/>
            <person name="Casselton L.A."/>
            <person name="Cheng C.K."/>
            <person name="Deng J."/>
            <person name="Dietrich F.S."/>
            <person name="Fargo D.C."/>
            <person name="Farman M.L."/>
            <person name="Gathman A.C."/>
            <person name="Goldberg J."/>
            <person name="Guigo R."/>
            <person name="Hoegger P.J."/>
            <person name="Hooker J.B."/>
            <person name="Huggins A."/>
            <person name="James T.Y."/>
            <person name="Kamada T."/>
            <person name="Kilaru S."/>
            <person name="Kodira C."/>
            <person name="Kues U."/>
            <person name="Kupfer D."/>
            <person name="Kwan H.S."/>
            <person name="Lomsadze A."/>
            <person name="Li W."/>
            <person name="Lilly W.W."/>
            <person name="Ma L.J."/>
            <person name="Mackey A.J."/>
            <person name="Manning G."/>
            <person name="Martin F."/>
            <person name="Muraguchi H."/>
            <person name="Natvig D.O."/>
            <person name="Palmerini H."/>
            <person name="Ramesh M.A."/>
            <person name="Rehmeyer C.J."/>
            <person name="Roe B.A."/>
            <person name="Shenoy N."/>
            <person name="Stanke M."/>
            <person name="Ter-Hovhannisyan V."/>
            <person name="Tunlid A."/>
            <person name="Velagapudi R."/>
            <person name="Vision T.J."/>
            <person name="Zeng Q."/>
            <person name="Zolan M.E."/>
            <person name="Pukkila P.J."/>
        </authorList>
    </citation>
    <scope>NUCLEOTIDE SEQUENCE [LARGE SCALE GENOMIC DNA]</scope>
    <source>
        <strain evidence="4">Okayama-7 / 130 / ATCC MYA-4618 / FGSC 9003</strain>
    </source>
</reference>